<evidence type="ECO:0000256" key="1">
    <source>
        <dbReference type="SAM" id="SignalP"/>
    </source>
</evidence>
<accession>A0ABW3JNG5</accession>
<protein>
    <recommendedName>
        <fullName evidence="4">Anti-sigma factor</fullName>
    </recommendedName>
</protein>
<keyword evidence="3" id="KW-1185">Reference proteome</keyword>
<proteinExistence type="predicted"/>
<evidence type="ECO:0000313" key="2">
    <source>
        <dbReference type="EMBL" id="MFD0991735.1"/>
    </source>
</evidence>
<evidence type="ECO:0000313" key="3">
    <source>
        <dbReference type="Proteomes" id="UP001597062"/>
    </source>
</evidence>
<dbReference type="RefSeq" id="WP_386104314.1">
    <property type="nucleotide sequence ID" value="NZ_JBHTJR010000014.1"/>
</dbReference>
<dbReference type="PROSITE" id="PS51257">
    <property type="entry name" value="PROKAR_LIPOPROTEIN"/>
    <property type="match status" value="1"/>
</dbReference>
<dbReference type="Proteomes" id="UP001597062">
    <property type="component" value="Unassembled WGS sequence"/>
</dbReference>
<evidence type="ECO:0008006" key="4">
    <source>
        <dbReference type="Google" id="ProtNLM"/>
    </source>
</evidence>
<keyword evidence="1" id="KW-0732">Signal</keyword>
<organism evidence="2 3">
    <name type="scientific">Tenacibaculum geojense</name>
    <dbReference type="NCBI Taxonomy" id="915352"/>
    <lineage>
        <taxon>Bacteria</taxon>
        <taxon>Pseudomonadati</taxon>
        <taxon>Bacteroidota</taxon>
        <taxon>Flavobacteriia</taxon>
        <taxon>Flavobacteriales</taxon>
        <taxon>Flavobacteriaceae</taxon>
        <taxon>Tenacibaculum</taxon>
    </lineage>
</organism>
<name>A0ABW3JNG5_9FLAO</name>
<sequence>MKKVLLGVLTMASIVFSSCSDDENTSVSQENLNLSISGLEDLGPDYVYEGWIMVDGSPVTTGTFTVDASGNLSQTSFPVYADQLALATAFVLSIEPAVDPDPAPAATKLLAGNFSGNSATVSSSNLVGDYNDASGKYILATPTDMDDTNEASGVWFLDNSGASPVAGLSLPTLPDGWKYEGWVVLNGTPVSTGTFTSVSAADDNAATSPYKGDTNNGPAYPGEDYVMGSAAGISFPLDLRGNATVVISVEPYPDNSAAPFTLKPLAGSVPMNAEVHTVQDLSAGPVLAISGSVLR</sequence>
<gene>
    <name evidence="2" type="ORF">ACFQ1U_00820</name>
</gene>
<feature type="signal peptide" evidence="1">
    <location>
        <begin position="1"/>
        <end position="20"/>
    </location>
</feature>
<dbReference type="EMBL" id="JBHTJR010000014">
    <property type="protein sequence ID" value="MFD0991735.1"/>
    <property type="molecule type" value="Genomic_DNA"/>
</dbReference>
<feature type="chain" id="PRO_5047462291" description="Anti-sigma factor" evidence="1">
    <location>
        <begin position="21"/>
        <end position="295"/>
    </location>
</feature>
<comment type="caution">
    <text evidence="2">The sequence shown here is derived from an EMBL/GenBank/DDBJ whole genome shotgun (WGS) entry which is preliminary data.</text>
</comment>
<reference evidence="3" key="1">
    <citation type="journal article" date="2019" name="Int. J. Syst. Evol. Microbiol.">
        <title>The Global Catalogue of Microorganisms (GCM) 10K type strain sequencing project: providing services to taxonomists for standard genome sequencing and annotation.</title>
        <authorList>
            <consortium name="The Broad Institute Genomics Platform"/>
            <consortium name="The Broad Institute Genome Sequencing Center for Infectious Disease"/>
            <person name="Wu L."/>
            <person name="Ma J."/>
        </authorList>
    </citation>
    <scope>NUCLEOTIDE SEQUENCE [LARGE SCALE GENOMIC DNA]</scope>
    <source>
        <strain evidence="3">CCUG 60527</strain>
    </source>
</reference>